<dbReference type="AlphaFoldDB" id="A0A6J6NLM7"/>
<evidence type="ECO:0000259" key="1">
    <source>
        <dbReference type="PROSITE" id="PS50056"/>
    </source>
</evidence>
<dbReference type="InterPro" id="IPR029021">
    <property type="entry name" value="Prot-tyrosine_phosphatase-like"/>
</dbReference>
<evidence type="ECO:0000313" key="5">
    <source>
        <dbReference type="EMBL" id="CAB5045744.1"/>
    </source>
</evidence>
<dbReference type="EMBL" id="CAEZZL010000067">
    <property type="protein sequence ID" value="CAB4764209.1"/>
    <property type="molecule type" value="Genomic_DNA"/>
</dbReference>
<dbReference type="SMART" id="SM00404">
    <property type="entry name" value="PTPc_motif"/>
    <property type="match status" value="1"/>
</dbReference>
<proteinExistence type="predicted"/>
<feature type="domain" description="Tyrosine specific protein phosphatases" evidence="1">
    <location>
        <begin position="89"/>
        <end position="146"/>
    </location>
</feature>
<dbReference type="SUPFAM" id="SSF52799">
    <property type="entry name" value="(Phosphotyrosine protein) phosphatases II"/>
    <property type="match status" value="1"/>
</dbReference>
<organism evidence="3">
    <name type="scientific">freshwater metagenome</name>
    <dbReference type="NCBI Taxonomy" id="449393"/>
    <lineage>
        <taxon>unclassified sequences</taxon>
        <taxon>metagenomes</taxon>
        <taxon>ecological metagenomes</taxon>
    </lineage>
</organism>
<gene>
    <name evidence="3" type="ORF">UFOPK2334_01445</name>
    <name evidence="4" type="ORF">UFOPK2870_00886</name>
    <name evidence="2" type="ORF">UFOPK4179_00507</name>
    <name evidence="5" type="ORF">UFOPK4293_00304</name>
</gene>
<dbReference type="Pfam" id="PF22785">
    <property type="entry name" value="Tc-R-P"/>
    <property type="match status" value="1"/>
</dbReference>
<dbReference type="InterPro" id="IPR050561">
    <property type="entry name" value="PTP"/>
</dbReference>
<dbReference type="InterPro" id="IPR003595">
    <property type="entry name" value="Tyr_Pase_cat"/>
</dbReference>
<dbReference type="EMBL" id="CAETWZ010000033">
    <property type="protein sequence ID" value="CAB4367719.1"/>
    <property type="molecule type" value="Genomic_DNA"/>
</dbReference>
<name>A0A6J6NLM7_9ZZZZ</name>
<sequence>MTQPFNMNGGIHEIPLPTSTGRLWLCGKHYIGPNVEEVLAQCDDAIAVCLVQEHELADRYPSYIEWHETHAGTRGIWNPIDDLSYPPFDEVFGFVGTLSDHLTNGQSLVVHCAAGIGRAGTTAAALLMMQGMNSSDALTHVREYRPMAGPEAGTQSKFIADLALHLGA</sequence>
<protein>
    <submittedName>
        <fullName evidence="3">Unannotated protein</fullName>
    </submittedName>
</protein>
<evidence type="ECO:0000313" key="2">
    <source>
        <dbReference type="EMBL" id="CAB4367719.1"/>
    </source>
</evidence>
<reference evidence="3" key="1">
    <citation type="submission" date="2020-05" db="EMBL/GenBank/DDBJ databases">
        <authorList>
            <person name="Chiriac C."/>
            <person name="Salcher M."/>
            <person name="Ghai R."/>
            <person name="Kavagutti S V."/>
        </authorList>
    </citation>
    <scope>NUCLEOTIDE SEQUENCE</scope>
</reference>
<dbReference type="PANTHER" id="PTHR23339">
    <property type="entry name" value="TYROSINE SPECIFIC PROTEIN PHOSPHATASE AND DUAL SPECIFICITY PROTEIN PHOSPHATASE"/>
    <property type="match status" value="1"/>
</dbReference>
<dbReference type="Gene3D" id="3.90.190.10">
    <property type="entry name" value="Protein tyrosine phosphatase superfamily"/>
    <property type="match status" value="1"/>
</dbReference>
<dbReference type="FunFam" id="3.90.190.10:FF:000157">
    <property type="entry name" value="Protein-tyrosine phosphatase"/>
    <property type="match status" value="1"/>
</dbReference>
<accession>A0A6J6NLM7</accession>
<dbReference type="InterPro" id="IPR000387">
    <property type="entry name" value="Tyr_Pase_dom"/>
</dbReference>
<dbReference type="PROSITE" id="PS50056">
    <property type="entry name" value="TYR_PHOSPHATASE_2"/>
    <property type="match status" value="1"/>
</dbReference>
<dbReference type="EMBL" id="CAFBQH010000011">
    <property type="protein sequence ID" value="CAB5045744.1"/>
    <property type="molecule type" value="Genomic_DNA"/>
</dbReference>
<evidence type="ECO:0000313" key="3">
    <source>
        <dbReference type="EMBL" id="CAB4685625.1"/>
    </source>
</evidence>
<dbReference type="EMBL" id="CAEZXA010000172">
    <property type="protein sequence ID" value="CAB4685625.1"/>
    <property type="molecule type" value="Genomic_DNA"/>
</dbReference>
<evidence type="ECO:0000313" key="4">
    <source>
        <dbReference type="EMBL" id="CAB4764209.1"/>
    </source>
</evidence>